<dbReference type="EMBL" id="BMAR01000001">
    <property type="protein sequence ID" value="GFR41463.1"/>
    <property type="molecule type" value="Genomic_DNA"/>
</dbReference>
<dbReference type="SUPFAM" id="SSF53167">
    <property type="entry name" value="Purine and uridine phosphorylases"/>
    <property type="match status" value="1"/>
</dbReference>
<dbReference type="Proteomes" id="UP001054857">
    <property type="component" value="Unassembled WGS sequence"/>
</dbReference>
<dbReference type="AlphaFoldDB" id="A0AAD3HI26"/>
<evidence type="ECO:0000259" key="1">
    <source>
        <dbReference type="Pfam" id="PF01048"/>
    </source>
</evidence>
<reference evidence="2 3" key="1">
    <citation type="journal article" date="2021" name="Sci. Rep.">
        <title>Genome sequencing of the multicellular alga Astrephomene provides insights into convergent evolution of germ-soma differentiation.</title>
        <authorList>
            <person name="Yamashita S."/>
            <person name="Yamamoto K."/>
            <person name="Matsuzaki R."/>
            <person name="Suzuki S."/>
            <person name="Yamaguchi H."/>
            <person name="Hirooka S."/>
            <person name="Minakuchi Y."/>
            <person name="Miyagishima S."/>
            <person name="Kawachi M."/>
            <person name="Toyoda A."/>
            <person name="Nozaki H."/>
        </authorList>
    </citation>
    <scope>NUCLEOTIDE SEQUENCE [LARGE SCALE GENOMIC DNA]</scope>
    <source>
        <strain evidence="2 3">NIES-4017</strain>
    </source>
</reference>
<evidence type="ECO:0000313" key="3">
    <source>
        <dbReference type="Proteomes" id="UP001054857"/>
    </source>
</evidence>
<comment type="caution">
    <text evidence="2">The sequence shown here is derived from an EMBL/GenBank/DDBJ whole genome shotgun (WGS) entry which is preliminary data.</text>
</comment>
<accession>A0AAD3HI26</accession>
<dbReference type="GO" id="GO:0008930">
    <property type="term" value="F:methylthioadenosine nucleosidase activity"/>
    <property type="evidence" value="ECO:0007669"/>
    <property type="project" value="InterPro"/>
</dbReference>
<gene>
    <name evidence="2" type="ORF">Agub_g2151</name>
</gene>
<sequence>MEDKTVKSVLLVFAMEAEAQPLIQALGLKEDAPPKILGPAPCLTFSGSHEGLNVHVVWNGKDRETGVDNVGTVPASLSTYLAVMAFKPDIVISAGTSGGFKAQGAAIGDVFLGTAVINHDRRIPLPNFDKYGIGYSLCLATPGLQSSLGLKQGVVSSGNSLDYTDKCMSIMEQHGVAVKEMEAAAIAWACNLFHVPLMCVKAVTDIVDGDRATAEEFLENLHSAAAALQSTLPRVLGQLAGRKLGEL</sequence>
<feature type="domain" description="Nucleoside phosphorylase" evidence="1">
    <location>
        <begin position="10"/>
        <end position="234"/>
    </location>
</feature>
<keyword evidence="3" id="KW-1185">Reference proteome</keyword>
<dbReference type="InterPro" id="IPR000845">
    <property type="entry name" value="Nucleoside_phosphorylase_d"/>
</dbReference>
<dbReference type="InterPro" id="IPR044580">
    <property type="entry name" value="MTAN"/>
</dbReference>
<dbReference type="Pfam" id="PF01048">
    <property type="entry name" value="PNP_UDP_1"/>
    <property type="match status" value="1"/>
</dbReference>
<name>A0AAD3HI26_9CHLO</name>
<evidence type="ECO:0000313" key="2">
    <source>
        <dbReference type="EMBL" id="GFR41463.1"/>
    </source>
</evidence>
<organism evidence="2 3">
    <name type="scientific">Astrephomene gubernaculifera</name>
    <dbReference type="NCBI Taxonomy" id="47775"/>
    <lineage>
        <taxon>Eukaryota</taxon>
        <taxon>Viridiplantae</taxon>
        <taxon>Chlorophyta</taxon>
        <taxon>core chlorophytes</taxon>
        <taxon>Chlorophyceae</taxon>
        <taxon>CS clade</taxon>
        <taxon>Chlamydomonadales</taxon>
        <taxon>Astrephomenaceae</taxon>
        <taxon>Astrephomene</taxon>
    </lineage>
</organism>
<dbReference type="PANTHER" id="PTHR46994">
    <property type="entry name" value="5'-METHYLTHIOADENOSINE/S-ADENOSYLHOMOCYSTEINE NUCLEOSIDASE 1"/>
    <property type="match status" value="1"/>
</dbReference>
<dbReference type="InterPro" id="IPR035994">
    <property type="entry name" value="Nucleoside_phosphorylase_sf"/>
</dbReference>
<dbReference type="GO" id="GO:0019509">
    <property type="term" value="P:L-methionine salvage from methylthioadenosine"/>
    <property type="evidence" value="ECO:0007669"/>
    <property type="project" value="InterPro"/>
</dbReference>
<dbReference type="CDD" id="cd09008">
    <property type="entry name" value="MTAN"/>
    <property type="match status" value="1"/>
</dbReference>
<dbReference type="PANTHER" id="PTHR46994:SF1">
    <property type="entry name" value="5'-METHYLTHIOADENOSINE NUCLEOSIDASE"/>
    <property type="match status" value="1"/>
</dbReference>
<protein>
    <recommendedName>
        <fullName evidence="1">Nucleoside phosphorylase domain-containing protein</fullName>
    </recommendedName>
</protein>
<dbReference type="Gene3D" id="3.40.50.1580">
    <property type="entry name" value="Nucleoside phosphorylase domain"/>
    <property type="match status" value="1"/>
</dbReference>
<proteinExistence type="predicted"/>
<dbReference type="GO" id="GO:0009116">
    <property type="term" value="P:nucleoside metabolic process"/>
    <property type="evidence" value="ECO:0007669"/>
    <property type="project" value="InterPro"/>
</dbReference>